<dbReference type="OrthoDB" id="337361at2759"/>
<accession>C5LZC9</accession>
<dbReference type="InterPro" id="IPR003675">
    <property type="entry name" value="Rce1/LyrA-like_dom"/>
</dbReference>
<proteinExistence type="predicted"/>
<name>C5LZC9_PERM5</name>
<organism evidence="3">
    <name type="scientific">Perkinsus marinus (strain ATCC 50983 / TXsc)</name>
    <dbReference type="NCBI Taxonomy" id="423536"/>
    <lineage>
        <taxon>Eukaryota</taxon>
        <taxon>Sar</taxon>
        <taxon>Alveolata</taxon>
        <taxon>Perkinsozoa</taxon>
        <taxon>Perkinsea</taxon>
        <taxon>Perkinsida</taxon>
        <taxon>Perkinsidae</taxon>
        <taxon>Perkinsus</taxon>
    </lineage>
</organism>
<evidence type="ECO:0000259" key="1">
    <source>
        <dbReference type="Pfam" id="PF02517"/>
    </source>
</evidence>
<dbReference type="GO" id="GO:0080120">
    <property type="term" value="P:CAAX-box protein maturation"/>
    <property type="evidence" value="ECO:0007669"/>
    <property type="project" value="UniProtKB-ARBA"/>
</dbReference>
<sequence length="72" mass="8540">MPVLIVLGIYFALVNPLLEEFFWRVFLHRELGQSFFPQSVPDEEAEDFLDLENNTGERFTLGKFFRNSIFDH</sequence>
<dbReference type="AlphaFoldDB" id="C5LZC9"/>
<dbReference type="GO" id="GO:0004175">
    <property type="term" value="F:endopeptidase activity"/>
    <property type="evidence" value="ECO:0007669"/>
    <property type="project" value="UniProtKB-ARBA"/>
</dbReference>
<dbReference type="RefSeq" id="XP_002765206.1">
    <property type="nucleotide sequence ID" value="XM_002765160.1"/>
</dbReference>
<evidence type="ECO:0000313" key="3">
    <source>
        <dbReference type="Proteomes" id="UP000007800"/>
    </source>
</evidence>
<dbReference type="GeneID" id="9037737"/>
<keyword evidence="3" id="KW-1185">Reference proteome</keyword>
<dbReference type="Pfam" id="PF02517">
    <property type="entry name" value="Rce1-like"/>
    <property type="match status" value="1"/>
</dbReference>
<dbReference type="InParanoid" id="C5LZC9"/>
<dbReference type="Proteomes" id="UP000007800">
    <property type="component" value="Unassembled WGS sequence"/>
</dbReference>
<gene>
    <name evidence="2" type="ORF">Pmar_PMAR025547</name>
</gene>
<evidence type="ECO:0000313" key="2">
    <source>
        <dbReference type="EMBL" id="EEQ97923.1"/>
    </source>
</evidence>
<protein>
    <recommendedName>
        <fullName evidence="1">CAAX prenyl protease 2/Lysostaphin resistance protein A-like domain-containing protein</fullName>
    </recommendedName>
</protein>
<dbReference type="EMBL" id="GG686856">
    <property type="protein sequence ID" value="EEQ97923.1"/>
    <property type="molecule type" value="Genomic_DNA"/>
</dbReference>
<reference evidence="2 3" key="1">
    <citation type="submission" date="2008-07" db="EMBL/GenBank/DDBJ databases">
        <authorList>
            <person name="El-Sayed N."/>
            <person name="Caler E."/>
            <person name="Inman J."/>
            <person name="Amedeo P."/>
            <person name="Hass B."/>
            <person name="Wortman J."/>
        </authorList>
    </citation>
    <scope>NUCLEOTIDE SEQUENCE [LARGE SCALE GENOMIC DNA]</scope>
    <source>
        <strain evidence="3">ATCC 50983 / TXsc</strain>
    </source>
</reference>
<feature type="domain" description="CAAX prenyl protease 2/Lysostaphin resistance protein A-like" evidence="1">
    <location>
        <begin position="4"/>
        <end position="34"/>
    </location>
</feature>